<evidence type="ECO:0000256" key="1">
    <source>
        <dbReference type="SAM" id="MobiDB-lite"/>
    </source>
</evidence>
<gene>
    <name evidence="2" type="ORF">MDA_GLEAN10017556</name>
</gene>
<dbReference type="AlphaFoldDB" id="L5M2P0"/>
<feature type="compositionally biased region" description="Basic and acidic residues" evidence="1">
    <location>
        <begin position="117"/>
        <end position="134"/>
    </location>
</feature>
<evidence type="ECO:0000313" key="2">
    <source>
        <dbReference type="EMBL" id="ELK32515.1"/>
    </source>
</evidence>
<organism evidence="2 3">
    <name type="scientific">Myotis davidii</name>
    <name type="common">David's myotis</name>
    <dbReference type="NCBI Taxonomy" id="225400"/>
    <lineage>
        <taxon>Eukaryota</taxon>
        <taxon>Metazoa</taxon>
        <taxon>Chordata</taxon>
        <taxon>Craniata</taxon>
        <taxon>Vertebrata</taxon>
        <taxon>Euteleostomi</taxon>
        <taxon>Mammalia</taxon>
        <taxon>Eutheria</taxon>
        <taxon>Laurasiatheria</taxon>
        <taxon>Chiroptera</taxon>
        <taxon>Yangochiroptera</taxon>
        <taxon>Vespertilionidae</taxon>
        <taxon>Myotis</taxon>
    </lineage>
</organism>
<feature type="region of interest" description="Disordered" evidence="1">
    <location>
        <begin position="1"/>
        <end position="22"/>
    </location>
</feature>
<proteinExistence type="predicted"/>
<feature type="region of interest" description="Disordered" evidence="1">
    <location>
        <begin position="50"/>
        <end position="143"/>
    </location>
</feature>
<reference evidence="3" key="1">
    <citation type="journal article" date="2013" name="Science">
        <title>Comparative analysis of bat genomes provides insight into the evolution of flight and immunity.</title>
        <authorList>
            <person name="Zhang G."/>
            <person name="Cowled C."/>
            <person name="Shi Z."/>
            <person name="Huang Z."/>
            <person name="Bishop-Lilly K.A."/>
            <person name="Fang X."/>
            <person name="Wynne J.W."/>
            <person name="Xiong Z."/>
            <person name="Baker M.L."/>
            <person name="Zhao W."/>
            <person name="Tachedjian M."/>
            <person name="Zhu Y."/>
            <person name="Zhou P."/>
            <person name="Jiang X."/>
            <person name="Ng J."/>
            <person name="Yang L."/>
            <person name="Wu L."/>
            <person name="Xiao J."/>
            <person name="Feng Y."/>
            <person name="Chen Y."/>
            <person name="Sun X."/>
            <person name="Zhang Y."/>
            <person name="Marsh G.A."/>
            <person name="Crameri G."/>
            <person name="Broder C.C."/>
            <person name="Frey K.G."/>
            <person name="Wang L.F."/>
            <person name="Wang J."/>
        </authorList>
    </citation>
    <scope>NUCLEOTIDE SEQUENCE [LARGE SCALE GENOMIC DNA]</scope>
</reference>
<dbReference type="Proteomes" id="UP000010556">
    <property type="component" value="Unassembled WGS sequence"/>
</dbReference>
<keyword evidence="3" id="KW-1185">Reference proteome</keyword>
<sequence>MACMSDTQPSPANKLSPRTPLGNGHEELLALANSAAVLTSRCVLPFADGNGVADPVDNRMGKVTGGQAPHRPDAVLLTVPSAGPGPEDHGGRRRRSTSTDRVSLRGDLVTVTESEGNEGRPRGDSVGEREDLKDSPQSLGLAR</sequence>
<name>L5M2P0_MYODS</name>
<accession>L5M2P0</accession>
<protein>
    <submittedName>
        <fullName evidence="2">Uncharacterized protein</fullName>
    </submittedName>
</protein>
<evidence type="ECO:0000313" key="3">
    <source>
        <dbReference type="Proteomes" id="UP000010556"/>
    </source>
</evidence>
<dbReference type="EMBL" id="KB105175">
    <property type="protein sequence ID" value="ELK32515.1"/>
    <property type="molecule type" value="Genomic_DNA"/>
</dbReference>
<feature type="compositionally biased region" description="Polar residues" evidence="1">
    <location>
        <begin position="1"/>
        <end position="13"/>
    </location>
</feature>